<dbReference type="Gene3D" id="1.20.1740.10">
    <property type="entry name" value="Amino acid/polyamine transporter I"/>
    <property type="match status" value="1"/>
</dbReference>
<evidence type="ECO:0000256" key="5">
    <source>
        <dbReference type="ARBA" id="ARBA00023136"/>
    </source>
</evidence>
<proteinExistence type="predicted"/>
<keyword evidence="5 6" id="KW-0472">Membrane</keyword>
<dbReference type="PROSITE" id="PS00218">
    <property type="entry name" value="AMINO_ACID_PERMEASE_1"/>
    <property type="match status" value="1"/>
</dbReference>
<dbReference type="PIRSF" id="PIRSF006060">
    <property type="entry name" value="AA_transporter"/>
    <property type="match status" value="1"/>
</dbReference>
<comment type="subcellular location">
    <subcellularLocation>
        <location evidence="1">Membrane</location>
        <topology evidence="1">Multi-pass membrane protein</topology>
    </subcellularLocation>
</comment>
<dbReference type="GO" id="GO:0055085">
    <property type="term" value="P:transmembrane transport"/>
    <property type="evidence" value="ECO:0007669"/>
    <property type="project" value="InterPro"/>
</dbReference>
<dbReference type="InterPro" id="IPR004841">
    <property type="entry name" value="AA-permease/SLC12A_dom"/>
</dbReference>
<dbReference type="Proteomes" id="UP000002287">
    <property type="component" value="Plasmid pBVIE01"/>
</dbReference>
<reference evidence="8 9" key="1">
    <citation type="submission" date="2007-03" db="EMBL/GenBank/DDBJ databases">
        <title>Complete sequence of plasmid pBVIE01 of Burkholderia vietnamiensis G4.</title>
        <authorList>
            <consortium name="US DOE Joint Genome Institute"/>
            <person name="Copeland A."/>
            <person name="Lucas S."/>
            <person name="Lapidus A."/>
            <person name="Barry K."/>
            <person name="Detter J.C."/>
            <person name="Glavina del Rio T."/>
            <person name="Hammon N."/>
            <person name="Israni S."/>
            <person name="Dalin E."/>
            <person name="Tice H."/>
            <person name="Pitluck S."/>
            <person name="Chain P."/>
            <person name="Malfatti S."/>
            <person name="Shin M."/>
            <person name="Vergez L."/>
            <person name="Schmutz J."/>
            <person name="Larimer F."/>
            <person name="Land M."/>
            <person name="Hauser L."/>
            <person name="Kyrpides N."/>
            <person name="Tiedje J."/>
            <person name="Richardson P."/>
        </authorList>
    </citation>
    <scope>NUCLEOTIDE SEQUENCE [LARGE SCALE GENOMIC DNA]</scope>
    <source>
        <strain evidence="9">G4 / LMG 22486</strain>
        <plasmid evidence="8 9">pBVIE01</plasmid>
    </source>
</reference>
<name>A4JTH6_BURVG</name>
<geneLocation type="plasmid" evidence="8 9">
    <name>pBVIE01</name>
</geneLocation>
<dbReference type="AlphaFoldDB" id="A4JTH6"/>
<evidence type="ECO:0000256" key="2">
    <source>
        <dbReference type="ARBA" id="ARBA00022448"/>
    </source>
</evidence>
<dbReference type="KEGG" id="bvi:Bcep1808_6690"/>
<dbReference type="PANTHER" id="PTHR43495">
    <property type="entry name" value="GABA PERMEASE"/>
    <property type="match status" value="1"/>
</dbReference>
<feature type="transmembrane region" description="Helical" evidence="6">
    <location>
        <begin position="368"/>
        <end position="391"/>
    </location>
</feature>
<dbReference type="GO" id="GO:0006865">
    <property type="term" value="P:amino acid transport"/>
    <property type="evidence" value="ECO:0007669"/>
    <property type="project" value="InterPro"/>
</dbReference>
<dbReference type="FunFam" id="1.20.1740.10:FF:000001">
    <property type="entry name" value="Amino acid permease"/>
    <property type="match status" value="1"/>
</dbReference>
<evidence type="ECO:0000256" key="3">
    <source>
        <dbReference type="ARBA" id="ARBA00022692"/>
    </source>
</evidence>
<feature type="transmembrane region" description="Helical" evidence="6">
    <location>
        <begin position="234"/>
        <end position="255"/>
    </location>
</feature>
<dbReference type="InterPro" id="IPR004840">
    <property type="entry name" value="Amino_acid_permease_CS"/>
</dbReference>
<dbReference type="HOGENOM" id="CLU_007946_9_3_4"/>
<dbReference type="PANTHER" id="PTHR43495:SF5">
    <property type="entry name" value="GAMMA-AMINOBUTYRIC ACID PERMEASE"/>
    <property type="match status" value="1"/>
</dbReference>
<keyword evidence="2" id="KW-0813">Transport</keyword>
<keyword evidence="8" id="KW-0614">Plasmid</keyword>
<keyword evidence="4 6" id="KW-1133">Transmembrane helix</keyword>
<feature type="transmembrane region" description="Helical" evidence="6">
    <location>
        <begin position="397"/>
        <end position="418"/>
    </location>
</feature>
<dbReference type="Pfam" id="PF00324">
    <property type="entry name" value="AA_permease"/>
    <property type="match status" value="1"/>
</dbReference>
<feature type="transmembrane region" description="Helical" evidence="6">
    <location>
        <begin position="54"/>
        <end position="75"/>
    </location>
</feature>
<sequence length="489" mass="52316">MQKSPTEARHRETAVDVRSAEFIQYTSNGSAAISAQIQEESNSALGHGLKQRHVVMLSIGGSIGAGLFVGSGHAIAEAGPAAIVAYIFASLLVVLVMRMLGEMACAMPDSGSFSTYAGKAIGPWAGFTIGWMYWWFWVLVVPLEATAAANILNSWFPDVAVWKFCLGVTLLLTATNLVSVKHYGELEFWFATIKVVAIILFIACGVAAILGFIPGLHINATANIFSDGGFAPKGWAPIAGAMLTTMFTFLGTEVVTIAAAESANPAREISRAITSVVWRISLFYLGSILVIIAIVPWNDPSLTTIGSYQAVLQKIGVPYAKFIIDALILVAVGSCLNSAIYTASRMIFSLGARGQAPRAVTRTSRSGVPVAAVLASTLVAFVGCAANYLAPKSVFDALLSTTGAIALLVYLVIALSQLRMRRRILLTSKLKVRMWLHPFLGLFVVFLITGALVVMVSGETHRQEVVATLAFSGLLAVAGYAHQRWQRRR</sequence>
<dbReference type="EMBL" id="CP000617">
    <property type="protein sequence ID" value="ABO59579.1"/>
    <property type="molecule type" value="Genomic_DNA"/>
</dbReference>
<feature type="transmembrane region" description="Helical" evidence="6">
    <location>
        <begin position="464"/>
        <end position="481"/>
    </location>
</feature>
<feature type="transmembrane region" description="Helical" evidence="6">
    <location>
        <begin position="81"/>
        <end position="100"/>
    </location>
</feature>
<feature type="transmembrane region" description="Helical" evidence="6">
    <location>
        <begin position="322"/>
        <end position="348"/>
    </location>
</feature>
<evidence type="ECO:0000259" key="7">
    <source>
        <dbReference type="Pfam" id="PF00324"/>
    </source>
</evidence>
<evidence type="ECO:0000313" key="8">
    <source>
        <dbReference type="EMBL" id="ABO59579.1"/>
    </source>
</evidence>
<evidence type="ECO:0000256" key="4">
    <source>
        <dbReference type="ARBA" id="ARBA00022989"/>
    </source>
</evidence>
<organism evidence="8 9">
    <name type="scientific">Burkholderia vietnamiensis (strain G4 / LMG 22486)</name>
    <name type="common">Burkholderia cepacia (strain R1808)</name>
    <dbReference type="NCBI Taxonomy" id="269482"/>
    <lineage>
        <taxon>Bacteria</taxon>
        <taxon>Pseudomonadati</taxon>
        <taxon>Pseudomonadota</taxon>
        <taxon>Betaproteobacteria</taxon>
        <taxon>Burkholderiales</taxon>
        <taxon>Burkholderiaceae</taxon>
        <taxon>Burkholderia</taxon>
        <taxon>Burkholderia cepacia complex</taxon>
    </lineage>
</organism>
<feature type="transmembrane region" description="Helical" evidence="6">
    <location>
        <begin position="276"/>
        <end position="297"/>
    </location>
</feature>
<accession>A4JTH6</accession>
<feature type="transmembrane region" description="Helical" evidence="6">
    <location>
        <begin position="121"/>
        <end position="140"/>
    </location>
</feature>
<feature type="transmembrane region" description="Helical" evidence="6">
    <location>
        <begin position="160"/>
        <end position="179"/>
    </location>
</feature>
<keyword evidence="3 6" id="KW-0812">Transmembrane</keyword>
<evidence type="ECO:0000256" key="1">
    <source>
        <dbReference type="ARBA" id="ARBA00004141"/>
    </source>
</evidence>
<protein>
    <submittedName>
        <fullName evidence="8">Gamma-aminobutyrate:proton symporter, AAT family</fullName>
    </submittedName>
</protein>
<feature type="domain" description="Amino acid permease/ SLC12A" evidence="7">
    <location>
        <begin position="53"/>
        <end position="455"/>
    </location>
</feature>
<evidence type="ECO:0000313" key="9">
    <source>
        <dbReference type="Proteomes" id="UP000002287"/>
    </source>
</evidence>
<evidence type="ECO:0000256" key="6">
    <source>
        <dbReference type="SAM" id="Phobius"/>
    </source>
</evidence>
<dbReference type="GO" id="GO:0016020">
    <property type="term" value="C:membrane"/>
    <property type="evidence" value="ECO:0007669"/>
    <property type="project" value="UniProtKB-SubCell"/>
</dbReference>
<feature type="transmembrane region" description="Helical" evidence="6">
    <location>
        <begin position="439"/>
        <end position="458"/>
    </location>
</feature>
<gene>
    <name evidence="8" type="ordered locus">Bcep1808_6690</name>
</gene>
<feature type="transmembrane region" description="Helical" evidence="6">
    <location>
        <begin position="191"/>
        <end position="214"/>
    </location>
</feature>